<evidence type="ECO:0000256" key="2">
    <source>
        <dbReference type="SAM" id="SignalP"/>
    </source>
</evidence>
<keyword evidence="2" id="KW-0732">Signal</keyword>
<feature type="chain" id="PRO_5023872669" evidence="2">
    <location>
        <begin position="21"/>
        <end position="93"/>
    </location>
</feature>
<reference evidence="3 4" key="1">
    <citation type="submission" date="2019-09" db="EMBL/GenBank/DDBJ databases">
        <title>A chromosome-level genome assembly of the Chinese tupelo Nyssa sinensis.</title>
        <authorList>
            <person name="Yang X."/>
            <person name="Kang M."/>
            <person name="Yang Y."/>
            <person name="Xiong H."/>
            <person name="Wang M."/>
            <person name="Zhang Z."/>
            <person name="Wang Z."/>
            <person name="Wu H."/>
            <person name="Ma T."/>
            <person name="Liu J."/>
            <person name="Xi Z."/>
        </authorList>
    </citation>
    <scope>NUCLEOTIDE SEQUENCE [LARGE SCALE GENOMIC DNA]</scope>
    <source>
        <strain evidence="3">J267</strain>
        <tissue evidence="3">Leaf</tissue>
    </source>
</reference>
<sequence>MVSIWLIIALILDFKPAVVDVWLEGSSTFVPTVDFKAVTGDNWLDGSSDSNVKDEGGVMQGGGAMGGSAGVVKRTEIEIVEWRVKEEIGWYLS</sequence>
<dbReference type="EMBL" id="CM018047">
    <property type="protein sequence ID" value="KAA8523667.1"/>
    <property type="molecule type" value="Genomic_DNA"/>
</dbReference>
<keyword evidence="4" id="KW-1185">Reference proteome</keyword>
<feature type="region of interest" description="Disordered" evidence="1">
    <location>
        <begin position="48"/>
        <end position="68"/>
    </location>
</feature>
<evidence type="ECO:0000313" key="4">
    <source>
        <dbReference type="Proteomes" id="UP000325577"/>
    </source>
</evidence>
<proteinExistence type="predicted"/>
<protein>
    <submittedName>
        <fullName evidence="3">Uncharacterized protein</fullName>
    </submittedName>
</protein>
<feature type="signal peptide" evidence="2">
    <location>
        <begin position="1"/>
        <end position="20"/>
    </location>
</feature>
<evidence type="ECO:0000313" key="3">
    <source>
        <dbReference type="EMBL" id="KAA8523667.1"/>
    </source>
</evidence>
<name>A0A5J5A2V9_9ASTE</name>
<dbReference type="Proteomes" id="UP000325577">
    <property type="component" value="Linkage Group LG4"/>
</dbReference>
<dbReference type="AlphaFoldDB" id="A0A5J5A2V9"/>
<organism evidence="3 4">
    <name type="scientific">Nyssa sinensis</name>
    <dbReference type="NCBI Taxonomy" id="561372"/>
    <lineage>
        <taxon>Eukaryota</taxon>
        <taxon>Viridiplantae</taxon>
        <taxon>Streptophyta</taxon>
        <taxon>Embryophyta</taxon>
        <taxon>Tracheophyta</taxon>
        <taxon>Spermatophyta</taxon>
        <taxon>Magnoliopsida</taxon>
        <taxon>eudicotyledons</taxon>
        <taxon>Gunneridae</taxon>
        <taxon>Pentapetalae</taxon>
        <taxon>asterids</taxon>
        <taxon>Cornales</taxon>
        <taxon>Nyssaceae</taxon>
        <taxon>Nyssa</taxon>
    </lineage>
</organism>
<gene>
    <name evidence="3" type="ORF">F0562_010090</name>
</gene>
<evidence type="ECO:0000256" key="1">
    <source>
        <dbReference type="SAM" id="MobiDB-lite"/>
    </source>
</evidence>
<accession>A0A5J5A2V9</accession>
<feature type="compositionally biased region" description="Gly residues" evidence="1">
    <location>
        <begin position="58"/>
        <end position="68"/>
    </location>
</feature>